<dbReference type="AlphaFoldDB" id="A0AAV2V0U4"/>
<dbReference type="Gene3D" id="2.60.260.40">
    <property type="entry name" value="q5lls5 like domains"/>
    <property type="match status" value="1"/>
</dbReference>
<organism evidence="3 4">
    <name type="scientific">Legionella pneumophila subsp. pneumophila</name>
    <dbReference type="NCBI Taxonomy" id="91891"/>
    <lineage>
        <taxon>Bacteria</taxon>
        <taxon>Pseudomonadati</taxon>
        <taxon>Pseudomonadota</taxon>
        <taxon>Gammaproteobacteria</taxon>
        <taxon>Legionellales</taxon>
        <taxon>Legionellaceae</taxon>
        <taxon>Legionella</taxon>
    </lineage>
</organism>
<reference evidence="3 4" key="1">
    <citation type="submission" date="2011-07" db="EMBL/GenBank/DDBJ databases">
        <authorList>
            <person name="Genoscope - CEA"/>
        </authorList>
    </citation>
    <scope>NUCLEOTIDE SEQUENCE [LARGE SCALE GENOMIC DNA]</scope>
    <source>
        <strain evidence="4">lorraine</strain>
    </source>
</reference>
<protein>
    <recommendedName>
        <fullName evidence="2">Zinc finger CHCC-type domain-containing protein</fullName>
    </recommendedName>
</protein>
<dbReference type="KEGG" id="lph:LPV_3042"/>
<evidence type="ECO:0000313" key="3">
    <source>
        <dbReference type="EMBL" id="CCD06917.1"/>
    </source>
</evidence>
<dbReference type="InterPro" id="IPR019401">
    <property type="entry name" value="Znf_CHCC"/>
</dbReference>
<sequence>MPQRNNMRKTTKEPASAKKNYVVHRHQLPLSCPTDEMELWNAHPKVYLPIEKTGVEVCPYCGSRFVLQND</sequence>
<feature type="domain" description="Zinc finger CHCC-type" evidence="2">
    <location>
        <begin position="31"/>
        <end position="65"/>
    </location>
</feature>
<dbReference type="Pfam" id="PF10276">
    <property type="entry name" value="zf-CHCC"/>
    <property type="match status" value="1"/>
</dbReference>
<evidence type="ECO:0000259" key="2">
    <source>
        <dbReference type="Pfam" id="PF10276"/>
    </source>
</evidence>
<dbReference type="Proteomes" id="UP000010102">
    <property type="component" value="Chromosome"/>
</dbReference>
<proteinExistence type="predicted"/>
<gene>
    <name evidence="3" type="ORF">LPO_2977</name>
</gene>
<dbReference type="EMBL" id="FQ958210">
    <property type="protein sequence ID" value="CCD06917.1"/>
    <property type="molecule type" value="Genomic_DNA"/>
</dbReference>
<feature type="region of interest" description="Disordered" evidence="1">
    <location>
        <begin position="1"/>
        <end position="20"/>
    </location>
</feature>
<accession>A0AAV2V0U4</accession>
<evidence type="ECO:0000313" key="4">
    <source>
        <dbReference type="Proteomes" id="UP000010102"/>
    </source>
</evidence>
<dbReference type="KEGG" id="lpo:LPO_2977"/>
<name>A0AAV2V0U4_LEGPN</name>
<evidence type="ECO:0000256" key="1">
    <source>
        <dbReference type="SAM" id="MobiDB-lite"/>
    </source>
</evidence>